<feature type="transmembrane region" description="Helical" evidence="12">
    <location>
        <begin position="478"/>
        <end position="502"/>
    </location>
</feature>
<protein>
    <submittedName>
        <fullName evidence="16">Uncharacterized protein</fullName>
    </submittedName>
</protein>
<dbReference type="InterPro" id="IPR036445">
    <property type="entry name" value="GPCR_2_extracell_dom_sf"/>
</dbReference>
<dbReference type="InterPro" id="IPR000832">
    <property type="entry name" value="GPCR_2_secretin-like"/>
</dbReference>
<name>A0AAN9BS65_9CAEN</name>
<evidence type="ECO:0000256" key="6">
    <source>
        <dbReference type="ARBA" id="ARBA00023040"/>
    </source>
</evidence>
<evidence type="ECO:0000256" key="13">
    <source>
        <dbReference type="SAM" id="SignalP"/>
    </source>
</evidence>
<keyword evidence="3" id="KW-1003">Cell membrane</keyword>
<proteinExistence type="inferred from homology"/>
<comment type="similarity">
    <text evidence="2">Belongs to the G-protein coupled receptor 2 family.</text>
</comment>
<evidence type="ECO:0000256" key="8">
    <source>
        <dbReference type="ARBA" id="ARBA00023170"/>
    </source>
</evidence>
<keyword evidence="17" id="KW-1185">Reference proteome</keyword>
<dbReference type="InterPro" id="IPR001879">
    <property type="entry name" value="GPCR_2_extracellular_dom"/>
</dbReference>
<dbReference type="Pfam" id="PF00002">
    <property type="entry name" value="7tm_2"/>
    <property type="match status" value="1"/>
</dbReference>
<dbReference type="GO" id="GO:0007166">
    <property type="term" value="P:cell surface receptor signaling pathway"/>
    <property type="evidence" value="ECO:0007669"/>
    <property type="project" value="InterPro"/>
</dbReference>
<comment type="subcellular location">
    <subcellularLocation>
        <location evidence="1">Cell membrane</location>
        <topology evidence="1">Multi-pass membrane protein</topology>
    </subcellularLocation>
</comment>
<evidence type="ECO:0000256" key="12">
    <source>
        <dbReference type="SAM" id="Phobius"/>
    </source>
</evidence>
<keyword evidence="9" id="KW-0325">Glycoprotein</keyword>
<reference evidence="16 17" key="1">
    <citation type="submission" date="2024-02" db="EMBL/GenBank/DDBJ databases">
        <title>Chromosome-scale genome assembly of the rough periwinkle Littorina saxatilis.</title>
        <authorList>
            <person name="De Jode A."/>
            <person name="Faria R."/>
            <person name="Formenti G."/>
            <person name="Sims Y."/>
            <person name="Smith T.P."/>
            <person name="Tracey A."/>
            <person name="Wood J.M.D."/>
            <person name="Zagrodzka Z.B."/>
            <person name="Johannesson K."/>
            <person name="Butlin R.K."/>
            <person name="Leder E.H."/>
        </authorList>
    </citation>
    <scope>NUCLEOTIDE SEQUENCE [LARGE SCALE GENOMIC DNA]</scope>
    <source>
        <strain evidence="16">Snail1</strain>
        <tissue evidence="16">Muscle</tissue>
    </source>
</reference>
<evidence type="ECO:0000256" key="3">
    <source>
        <dbReference type="ARBA" id="ARBA00022475"/>
    </source>
</evidence>
<feature type="compositionally biased region" description="Polar residues" evidence="11">
    <location>
        <begin position="738"/>
        <end position="747"/>
    </location>
</feature>
<dbReference type="GO" id="GO:0007188">
    <property type="term" value="P:adenylate cyclase-modulating G protein-coupled receptor signaling pathway"/>
    <property type="evidence" value="ECO:0007669"/>
    <property type="project" value="TreeGrafter"/>
</dbReference>
<evidence type="ECO:0000256" key="10">
    <source>
        <dbReference type="ARBA" id="ARBA00023224"/>
    </source>
</evidence>
<feature type="transmembrane region" description="Helical" evidence="12">
    <location>
        <begin position="523"/>
        <end position="543"/>
    </location>
</feature>
<dbReference type="InterPro" id="IPR050332">
    <property type="entry name" value="GPCR_2"/>
</dbReference>
<evidence type="ECO:0000313" key="16">
    <source>
        <dbReference type="EMBL" id="KAK7110667.1"/>
    </source>
</evidence>
<dbReference type="SMART" id="SM00008">
    <property type="entry name" value="HormR"/>
    <property type="match status" value="1"/>
</dbReference>
<keyword evidence="13" id="KW-0732">Signal</keyword>
<feature type="chain" id="PRO_5043021996" evidence="13">
    <location>
        <begin position="29"/>
        <end position="841"/>
    </location>
</feature>
<keyword evidence="7 12" id="KW-0472">Membrane</keyword>
<feature type="domain" description="G-protein coupled receptors family 2 profile 2" evidence="15">
    <location>
        <begin position="315"/>
        <end position="581"/>
    </location>
</feature>
<evidence type="ECO:0000313" key="17">
    <source>
        <dbReference type="Proteomes" id="UP001374579"/>
    </source>
</evidence>
<dbReference type="PANTHER" id="PTHR45620">
    <property type="entry name" value="PDF RECEPTOR-LIKE PROTEIN-RELATED"/>
    <property type="match status" value="1"/>
</dbReference>
<dbReference type="Pfam" id="PF02793">
    <property type="entry name" value="HRM"/>
    <property type="match status" value="1"/>
</dbReference>
<keyword evidence="10" id="KW-0807">Transducer</keyword>
<feature type="region of interest" description="Disordered" evidence="11">
    <location>
        <begin position="738"/>
        <end position="841"/>
    </location>
</feature>
<dbReference type="GO" id="GO:0008528">
    <property type="term" value="F:G protein-coupled peptide receptor activity"/>
    <property type="evidence" value="ECO:0007669"/>
    <property type="project" value="TreeGrafter"/>
</dbReference>
<dbReference type="GO" id="GO:0005886">
    <property type="term" value="C:plasma membrane"/>
    <property type="evidence" value="ECO:0007669"/>
    <property type="project" value="UniProtKB-SubCell"/>
</dbReference>
<feature type="transmembrane region" description="Helical" evidence="12">
    <location>
        <begin position="563"/>
        <end position="584"/>
    </location>
</feature>
<keyword evidence="4 12" id="KW-0812">Transmembrane</keyword>
<dbReference type="SUPFAM" id="SSF111418">
    <property type="entry name" value="Hormone receptor domain"/>
    <property type="match status" value="1"/>
</dbReference>
<dbReference type="Proteomes" id="UP001374579">
    <property type="component" value="Unassembled WGS sequence"/>
</dbReference>
<evidence type="ECO:0000256" key="11">
    <source>
        <dbReference type="SAM" id="MobiDB-lite"/>
    </source>
</evidence>
<evidence type="ECO:0000256" key="7">
    <source>
        <dbReference type="ARBA" id="ARBA00023136"/>
    </source>
</evidence>
<dbReference type="SUPFAM" id="SSF81321">
    <property type="entry name" value="Family A G protein-coupled receptor-like"/>
    <property type="match status" value="1"/>
</dbReference>
<dbReference type="Gene3D" id="4.10.1240.10">
    <property type="entry name" value="GPCR, family 2, extracellular hormone receptor domain"/>
    <property type="match status" value="1"/>
</dbReference>
<feature type="region of interest" description="Disordered" evidence="11">
    <location>
        <begin position="693"/>
        <end position="715"/>
    </location>
</feature>
<evidence type="ECO:0000256" key="9">
    <source>
        <dbReference type="ARBA" id="ARBA00023180"/>
    </source>
</evidence>
<feature type="domain" description="G-protein coupled receptors family 2 profile 1" evidence="14">
    <location>
        <begin position="59"/>
        <end position="121"/>
    </location>
</feature>
<dbReference type="InterPro" id="IPR017981">
    <property type="entry name" value="GPCR_2-like_7TM"/>
</dbReference>
<sequence>MTNMDLMMFVFHRVTFIFFCMLLVATCCAPNRMKPRIDKEEIQKLQAEQRVHLHLARLQCNKTMSNSTQPDDGVYCDPVFDNILCWPYTPAGIVASMPCPAFIIHFNPMERATRVCQVVDGSLGFHLTVTYDILIHQTERATRVCQVVDGSLGFHLTVTYDILIHQTERATRVCQVVDGSLGFLLTVTYILFYPTKRATRVCQVVDGSLGFHLTVTYDILIHQTERATRVCQEGGSLGFHLTVTYYMLNQQTERATRVCQEDGRWGPPPSDVNRSVSTKGQQMGWTNFSACPMQPTTPLMPRFVPAIIQEHMPVVKQISTVGYSMSLVLLVVATSIMVKFKRLHCQRNVVHINLFVTFVVKSIICLLRDSLLVQDLGFEKDVQYDEDGKIEFNPNGPHWECKLLFTLFYWSLCSNYMWIFVEGLYLHALIFFAFFDQKTIFKWYIIFGWVTPVLVIIPWVFVRIFLNNTLCWNTHERGFYWMLNGFIIISICINFFFFLNIIRVLFTKLRATTTDDSQRYKQFAKSTLVLIPLFGVYYIFFIIMNSQSHSDPGLEIVLVYSEMILNSFQGTVVAILFCFTNGEVRQELIKRWQRQMLRRQSVVSLRSSRAMSTTSFFFKERTSISMLPANRRSSKFPNVDSSISLRSMESANGTAGGRGAGGGCAAMEREGKIRSTESSPCLKNADQANGGFVRGKELRFPNSSSPSRRRVGVGISDGYDAGHGCESASDAQFQATDNSVFPQSPTRSSNNSSSINPNAPNAGDKMAPSSTNGQDLQDNRDLHKTTNGTGVAGRGSPAKTAKNGGRPNKVLCSTDKEGRGGDAEATTMEMSPMLGDDSVHL</sequence>
<dbReference type="AlphaFoldDB" id="A0AAN9BS65"/>
<feature type="transmembrane region" description="Helical" evidence="12">
    <location>
        <begin position="352"/>
        <end position="371"/>
    </location>
</feature>
<organism evidence="16 17">
    <name type="scientific">Littorina saxatilis</name>
    <dbReference type="NCBI Taxonomy" id="31220"/>
    <lineage>
        <taxon>Eukaryota</taxon>
        <taxon>Metazoa</taxon>
        <taxon>Spiralia</taxon>
        <taxon>Lophotrochozoa</taxon>
        <taxon>Mollusca</taxon>
        <taxon>Gastropoda</taxon>
        <taxon>Caenogastropoda</taxon>
        <taxon>Littorinimorpha</taxon>
        <taxon>Littorinoidea</taxon>
        <taxon>Littorinidae</taxon>
        <taxon>Littorina</taxon>
    </lineage>
</organism>
<evidence type="ECO:0000259" key="15">
    <source>
        <dbReference type="PROSITE" id="PS50261"/>
    </source>
</evidence>
<dbReference type="Gene3D" id="1.20.1070.10">
    <property type="entry name" value="Rhodopsin 7-helix transmembrane proteins"/>
    <property type="match status" value="1"/>
</dbReference>
<evidence type="ECO:0000256" key="4">
    <source>
        <dbReference type="ARBA" id="ARBA00022692"/>
    </source>
</evidence>
<dbReference type="PANTHER" id="PTHR45620:SF1">
    <property type="entry name" value="G-PROTEIN COUPLED RECEPTORS FAMILY 2 PROFILE 2 DOMAIN-CONTAINING PROTEIN"/>
    <property type="match status" value="1"/>
</dbReference>
<dbReference type="PROSITE" id="PS50261">
    <property type="entry name" value="G_PROTEIN_RECEP_F2_4"/>
    <property type="match status" value="1"/>
</dbReference>
<comment type="caution">
    <text evidence="16">The sequence shown here is derived from an EMBL/GenBank/DDBJ whole genome shotgun (WGS) entry which is preliminary data.</text>
</comment>
<keyword evidence="6" id="KW-0297">G-protein coupled receptor</keyword>
<dbReference type="InterPro" id="IPR017983">
    <property type="entry name" value="GPCR_2_secretin-like_CS"/>
</dbReference>
<dbReference type="PROSITE" id="PS50227">
    <property type="entry name" value="G_PROTEIN_RECEP_F2_3"/>
    <property type="match status" value="1"/>
</dbReference>
<evidence type="ECO:0000256" key="1">
    <source>
        <dbReference type="ARBA" id="ARBA00004651"/>
    </source>
</evidence>
<accession>A0AAN9BS65</accession>
<evidence type="ECO:0000256" key="2">
    <source>
        <dbReference type="ARBA" id="ARBA00005314"/>
    </source>
</evidence>
<feature type="signal peptide" evidence="13">
    <location>
        <begin position="1"/>
        <end position="28"/>
    </location>
</feature>
<keyword evidence="5 12" id="KW-1133">Transmembrane helix</keyword>
<evidence type="ECO:0000256" key="5">
    <source>
        <dbReference type="ARBA" id="ARBA00022989"/>
    </source>
</evidence>
<dbReference type="PRINTS" id="PR00249">
    <property type="entry name" value="GPCRSECRETIN"/>
</dbReference>
<feature type="transmembrane region" description="Helical" evidence="12">
    <location>
        <begin position="443"/>
        <end position="466"/>
    </location>
</feature>
<feature type="transmembrane region" description="Helical" evidence="12">
    <location>
        <begin position="416"/>
        <end position="436"/>
    </location>
</feature>
<keyword evidence="8" id="KW-0675">Receptor</keyword>
<evidence type="ECO:0000259" key="14">
    <source>
        <dbReference type="PROSITE" id="PS50227"/>
    </source>
</evidence>
<feature type="compositionally biased region" description="Low complexity" evidence="11">
    <location>
        <begin position="748"/>
        <end position="762"/>
    </location>
</feature>
<dbReference type="EMBL" id="JBAMIC010000003">
    <property type="protein sequence ID" value="KAK7110667.1"/>
    <property type="molecule type" value="Genomic_DNA"/>
</dbReference>
<dbReference type="PROSITE" id="PS00649">
    <property type="entry name" value="G_PROTEIN_RECEP_F2_1"/>
    <property type="match status" value="1"/>
</dbReference>
<gene>
    <name evidence="16" type="ORF">V1264_014505</name>
</gene>